<dbReference type="GO" id="GO:0005886">
    <property type="term" value="C:plasma membrane"/>
    <property type="evidence" value="ECO:0007669"/>
    <property type="project" value="UniProtKB-SubCell"/>
</dbReference>
<feature type="transmembrane region" description="Helical" evidence="6">
    <location>
        <begin position="272"/>
        <end position="292"/>
    </location>
</feature>
<keyword evidence="4 6" id="KW-1133">Transmembrane helix</keyword>
<keyword evidence="5 6" id="KW-0472">Membrane</keyword>
<dbReference type="EMBL" id="FQUI01000013">
    <property type="protein sequence ID" value="SHE74572.1"/>
    <property type="molecule type" value="Genomic_DNA"/>
</dbReference>
<evidence type="ECO:0000256" key="4">
    <source>
        <dbReference type="ARBA" id="ARBA00022989"/>
    </source>
</evidence>
<evidence type="ECO:0000313" key="8">
    <source>
        <dbReference type="EMBL" id="SHE74572.1"/>
    </source>
</evidence>
<comment type="subcellular location">
    <subcellularLocation>
        <location evidence="1">Cell membrane</location>
        <topology evidence="1">Multi-pass membrane protein</topology>
    </subcellularLocation>
</comment>
<gene>
    <name evidence="8" type="ORF">SAMN02745164_01058</name>
</gene>
<evidence type="ECO:0000256" key="1">
    <source>
        <dbReference type="ARBA" id="ARBA00004651"/>
    </source>
</evidence>
<feature type="transmembrane region" description="Helical" evidence="6">
    <location>
        <begin position="429"/>
        <end position="449"/>
    </location>
</feature>
<feature type="transmembrane region" description="Helical" evidence="6">
    <location>
        <begin position="698"/>
        <end position="716"/>
    </location>
</feature>
<dbReference type="Proteomes" id="UP000184334">
    <property type="component" value="Unassembled WGS sequence"/>
</dbReference>
<proteinExistence type="predicted"/>
<dbReference type="OrthoDB" id="49344at2"/>
<sequence length="785" mass="90333">MKKKYLLIAEFLTRNYKWLLIIFFIFSVGIIYNLKNLKINSDLLELLPKDDPIVVSYRDELQHQSESEVMIVAFYIDDNTDYKKLALDFYSRMKNIHEFKALAKTDISLLLSYGFLNVSNSKLIDELMNNIKETFNAFSSVNPYDFKSFEYINNTLFLLDKLNKNFETSKETDPMLGFYTLSPDKKIMVMGVTFNEPTSNLIFVNNIIPKVKKVLSSINQKYSIKTGLTGAYIYTYEANKTVSFDFSITTYLSIILIIIIFYFTFGNLITTILVFINLLISVGITLGLSAIIFKELNILTSFVAAITLGLGIDYGIHITSRLITEFKERKNYVEALAITYETVLVPVIFGVLTTIFVFISLIFMKLPAFTEMALISGMGLLVFSLIMVFVTPIIFYPFRSIILKTYRENKINIWFQKLGDWIPKKRKIILFYISIFIIFFSIFGIINFANFSYTPPGLAPTNAESTKVFNDIAKHFGTSLFNEMQFIVGVDEDSKKIIEELKKSPYVSKVESYLDILKKQLGDFEKLKIKTQEISELVNDPFSVAVLKKYGIYSETLKIIDLAAKAKNEKEFILGITELIPENLRKNILINKDNKAYFIVYVTPSINLNINNGMKHFFDSLKSYLNRFLGNKKALYRLMYIIESRFYYVILFSVFMIGILTYFSRKSFKETLIAIFGLLFTNLATFGIIYFFDINATFLTIISLPLIFGIGVDGYIHIFHAIDEDKVHYWHTLKATSLSFLTTVSSFITFQLSRGELLKQFSLTMVLGISIAWVMTVLLIPSLKK</sequence>
<evidence type="ECO:0000259" key="7">
    <source>
        <dbReference type="Pfam" id="PF03176"/>
    </source>
</evidence>
<accession>A0A1M4W0U3</accession>
<protein>
    <recommendedName>
        <fullName evidence="7">Membrane transport protein MMPL domain-containing protein</fullName>
    </recommendedName>
</protein>
<dbReference type="RefSeq" id="WP_072864177.1">
    <property type="nucleotide sequence ID" value="NZ_FQUI01000013.1"/>
</dbReference>
<feature type="transmembrane region" description="Helical" evidence="6">
    <location>
        <begin position="337"/>
        <end position="363"/>
    </location>
</feature>
<feature type="domain" description="Membrane transport protein MMPL" evidence="7">
    <location>
        <begin position="119"/>
        <end position="396"/>
    </location>
</feature>
<keyword evidence="3 6" id="KW-0812">Transmembrane</keyword>
<dbReference type="PANTHER" id="PTHR33406">
    <property type="entry name" value="MEMBRANE PROTEIN MJ1562-RELATED"/>
    <property type="match status" value="1"/>
</dbReference>
<dbReference type="Pfam" id="PF03176">
    <property type="entry name" value="MMPL"/>
    <property type="match status" value="1"/>
</dbReference>
<organism evidence="8 9">
    <name type="scientific">Marinitoga hydrogenitolerans (strain DSM 16785 / JCM 12826 / AT1271)</name>
    <dbReference type="NCBI Taxonomy" id="1122195"/>
    <lineage>
        <taxon>Bacteria</taxon>
        <taxon>Thermotogati</taxon>
        <taxon>Thermotogota</taxon>
        <taxon>Thermotogae</taxon>
        <taxon>Petrotogales</taxon>
        <taxon>Petrotogaceae</taxon>
        <taxon>Marinitoga</taxon>
    </lineage>
</organism>
<evidence type="ECO:0000256" key="6">
    <source>
        <dbReference type="SAM" id="Phobius"/>
    </source>
</evidence>
<feature type="transmembrane region" description="Helical" evidence="6">
    <location>
        <begin position="761"/>
        <end position="780"/>
    </location>
</feature>
<dbReference type="AlphaFoldDB" id="A0A1M4W0U3"/>
<evidence type="ECO:0000256" key="3">
    <source>
        <dbReference type="ARBA" id="ARBA00022692"/>
    </source>
</evidence>
<evidence type="ECO:0000256" key="2">
    <source>
        <dbReference type="ARBA" id="ARBA00022475"/>
    </source>
</evidence>
<feature type="transmembrane region" description="Helical" evidence="6">
    <location>
        <begin position="246"/>
        <end position="265"/>
    </location>
</feature>
<dbReference type="InterPro" id="IPR050545">
    <property type="entry name" value="Mycobact_MmpL"/>
</dbReference>
<comment type="caution">
    <text evidence="8">The sequence shown here is derived from an EMBL/GenBank/DDBJ whole genome shotgun (WGS) entry which is preliminary data.</text>
</comment>
<evidence type="ECO:0000256" key="5">
    <source>
        <dbReference type="ARBA" id="ARBA00023136"/>
    </source>
</evidence>
<evidence type="ECO:0000313" key="9">
    <source>
        <dbReference type="Proteomes" id="UP000184334"/>
    </source>
</evidence>
<reference evidence="8" key="1">
    <citation type="submission" date="2016-11" db="EMBL/GenBank/DDBJ databases">
        <authorList>
            <person name="Varghese N."/>
            <person name="Submissions S."/>
        </authorList>
    </citation>
    <scope>NUCLEOTIDE SEQUENCE [LARGE SCALE GENOMIC DNA]</scope>
    <source>
        <strain evidence="8">DSM 16785</strain>
    </source>
</reference>
<dbReference type="SUPFAM" id="SSF82866">
    <property type="entry name" value="Multidrug efflux transporter AcrB transmembrane domain"/>
    <property type="match status" value="2"/>
</dbReference>
<keyword evidence="2" id="KW-1003">Cell membrane</keyword>
<feature type="transmembrane region" description="Helical" evidence="6">
    <location>
        <begin position="298"/>
        <end position="316"/>
    </location>
</feature>
<dbReference type="STRING" id="1122195.SAMN02745164_01058"/>
<dbReference type="InterPro" id="IPR004869">
    <property type="entry name" value="MMPL_dom"/>
</dbReference>
<dbReference type="Gene3D" id="1.20.1640.10">
    <property type="entry name" value="Multidrug efflux transporter AcrB transmembrane domain"/>
    <property type="match status" value="2"/>
</dbReference>
<feature type="transmembrane region" description="Helical" evidence="6">
    <location>
        <begin position="646"/>
        <end position="664"/>
    </location>
</feature>
<dbReference type="PANTHER" id="PTHR33406:SF13">
    <property type="entry name" value="MEMBRANE PROTEIN YDFJ"/>
    <property type="match status" value="1"/>
</dbReference>
<name>A0A1M4W0U3_MARH1</name>
<keyword evidence="9" id="KW-1185">Reference proteome</keyword>
<feature type="transmembrane region" description="Helical" evidence="6">
    <location>
        <begin position="671"/>
        <end position="692"/>
    </location>
</feature>
<feature type="transmembrane region" description="Helical" evidence="6">
    <location>
        <begin position="375"/>
        <end position="398"/>
    </location>
</feature>
<feature type="transmembrane region" description="Helical" evidence="6">
    <location>
        <begin position="16"/>
        <end position="34"/>
    </location>
</feature>